<evidence type="ECO:0000313" key="2">
    <source>
        <dbReference type="Proteomes" id="UP000215914"/>
    </source>
</evidence>
<reference evidence="2" key="1">
    <citation type="journal article" date="2017" name="Nature">
        <title>The sunflower genome provides insights into oil metabolism, flowering and Asterid evolution.</title>
        <authorList>
            <person name="Badouin H."/>
            <person name="Gouzy J."/>
            <person name="Grassa C.J."/>
            <person name="Murat F."/>
            <person name="Staton S.E."/>
            <person name="Cottret L."/>
            <person name="Lelandais-Briere C."/>
            <person name="Owens G.L."/>
            <person name="Carrere S."/>
            <person name="Mayjonade B."/>
            <person name="Legrand L."/>
            <person name="Gill N."/>
            <person name="Kane N.C."/>
            <person name="Bowers J.E."/>
            <person name="Hubner S."/>
            <person name="Bellec A."/>
            <person name="Berard A."/>
            <person name="Berges H."/>
            <person name="Blanchet N."/>
            <person name="Boniface M.C."/>
            <person name="Brunel D."/>
            <person name="Catrice O."/>
            <person name="Chaidir N."/>
            <person name="Claudel C."/>
            <person name="Donnadieu C."/>
            <person name="Faraut T."/>
            <person name="Fievet G."/>
            <person name="Helmstetter N."/>
            <person name="King M."/>
            <person name="Knapp S.J."/>
            <person name="Lai Z."/>
            <person name="Le Paslier M.C."/>
            <person name="Lippi Y."/>
            <person name="Lorenzon L."/>
            <person name="Mandel J.R."/>
            <person name="Marage G."/>
            <person name="Marchand G."/>
            <person name="Marquand E."/>
            <person name="Bret-Mestries E."/>
            <person name="Morien E."/>
            <person name="Nambeesan S."/>
            <person name="Nguyen T."/>
            <person name="Pegot-Espagnet P."/>
            <person name="Pouilly N."/>
            <person name="Raftis F."/>
            <person name="Sallet E."/>
            <person name="Schiex T."/>
            <person name="Thomas J."/>
            <person name="Vandecasteele C."/>
            <person name="Vares D."/>
            <person name="Vear F."/>
            <person name="Vautrin S."/>
            <person name="Crespi M."/>
            <person name="Mangin B."/>
            <person name="Burke J.M."/>
            <person name="Salse J."/>
            <person name="Munos S."/>
            <person name="Vincourt P."/>
            <person name="Rieseberg L.H."/>
            <person name="Langlade N.B."/>
        </authorList>
    </citation>
    <scope>NUCLEOTIDE SEQUENCE [LARGE SCALE GENOMIC DNA]</scope>
    <source>
        <strain evidence="2">cv. SF193</strain>
    </source>
</reference>
<dbReference type="Proteomes" id="UP000215914">
    <property type="component" value="Chromosome 9"/>
</dbReference>
<dbReference type="InParanoid" id="A0A251TU27"/>
<evidence type="ECO:0000313" key="1">
    <source>
        <dbReference type="EMBL" id="OTG14269.1"/>
    </source>
</evidence>
<protein>
    <submittedName>
        <fullName evidence="1">Uncharacterized protein</fullName>
    </submittedName>
</protein>
<keyword evidence="2" id="KW-1185">Reference proteome</keyword>
<proteinExistence type="predicted"/>
<dbReference type="EMBL" id="CM007898">
    <property type="protein sequence ID" value="OTG14269.1"/>
    <property type="molecule type" value="Genomic_DNA"/>
</dbReference>
<sequence>MLCVDHGWLRVATGVATVVSVHHAKVSSRNGTRNLWFRLVLLWLRVATALEL</sequence>
<organism evidence="1 2">
    <name type="scientific">Helianthus annuus</name>
    <name type="common">Common sunflower</name>
    <dbReference type="NCBI Taxonomy" id="4232"/>
    <lineage>
        <taxon>Eukaryota</taxon>
        <taxon>Viridiplantae</taxon>
        <taxon>Streptophyta</taxon>
        <taxon>Embryophyta</taxon>
        <taxon>Tracheophyta</taxon>
        <taxon>Spermatophyta</taxon>
        <taxon>Magnoliopsida</taxon>
        <taxon>eudicotyledons</taxon>
        <taxon>Gunneridae</taxon>
        <taxon>Pentapetalae</taxon>
        <taxon>asterids</taxon>
        <taxon>campanulids</taxon>
        <taxon>Asterales</taxon>
        <taxon>Asteraceae</taxon>
        <taxon>Asteroideae</taxon>
        <taxon>Heliantheae alliance</taxon>
        <taxon>Heliantheae</taxon>
        <taxon>Helianthus</taxon>
    </lineage>
</organism>
<name>A0A251TU27_HELAN</name>
<dbReference type="AlphaFoldDB" id="A0A251TU27"/>
<accession>A0A251TU27</accession>
<gene>
    <name evidence="1" type="ORF">HannXRQ_Chr09g0247501</name>
</gene>